<keyword evidence="1" id="KW-0472">Membrane</keyword>
<comment type="caution">
    <text evidence="2">The sequence shown here is derived from an EMBL/GenBank/DDBJ whole genome shotgun (WGS) entry which is preliminary data.</text>
</comment>
<dbReference type="RefSeq" id="WP_271187046.1">
    <property type="nucleotide sequence ID" value="NZ_BSFE01000005.1"/>
</dbReference>
<reference evidence="2" key="2">
    <citation type="submission" date="2023-01" db="EMBL/GenBank/DDBJ databases">
        <authorList>
            <person name="Sun Q."/>
            <person name="Evtushenko L."/>
        </authorList>
    </citation>
    <scope>NUCLEOTIDE SEQUENCE</scope>
    <source>
        <strain evidence="2">VKM B-1513</strain>
    </source>
</reference>
<reference evidence="2" key="1">
    <citation type="journal article" date="2014" name="Int. J. Syst. Evol. Microbiol.">
        <title>Complete genome sequence of Corynebacterium casei LMG S-19264T (=DSM 44701T), isolated from a smear-ripened cheese.</title>
        <authorList>
            <consortium name="US DOE Joint Genome Institute (JGI-PGF)"/>
            <person name="Walter F."/>
            <person name="Albersmeier A."/>
            <person name="Kalinowski J."/>
            <person name="Ruckert C."/>
        </authorList>
    </citation>
    <scope>NUCLEOTIDE SEQUENCE</scope>
    <source>
        <strain evidence="2">VKM B-1513</strain>
    </source>
</reference>
<organism evidence="2 3">
    <name type="scientific">Maricaulis virginensis</name>
    <dbReference type="NCBI Taxonomy" id="144022"/>
    <lineage>
        <taxon>Bacteria</taxon>
        <taxon>Pseudomonadati</taxon>
        <taxon>Pseudomonadota</taxon>
        <taxon>Alphaproteobacteria</taxon>
        <taxon>Maricaulales</taxon>
        <taxon>Maricaulaceae</taxon>
        <taxon>Maricaulis</taxon>
    </lineage>
</organism>
<keyword evidence="1" id="KW-1133">Transmembrane helix</keyword>
<feature type="transmembrane region" description="Helical" evidence="1">
    <location>
        <begin position="20"/>
        <end position="45"/>
    </location>
</feature>
<keyword evidence="1" id="KW-0812">Transmembrane</keyword>
<sequence>MPDGLRKLIDSLREQATPRALAGVGILVVLLAAVGLSNLATSVAARQQDVRELDRSLAIQRSLANGQQWLDAAGELAAQKERVEARFWRGATTGIVSARLQSAIESAATQAGLDRVRVEVQARPDALAAGGRLEFEITLTARDRDGQFLNFFQRLQTLDGAVVPSDFQWVRGNTIVQATLRAPAIVETATGEAS</sequence>
<evidence type="ECO:0000313" key="3">
    <source>
        <dbReference type="Proteomes" id="UP001143486"/>
    </source>
</evidence>
<evidence type="ECO:0008006" key="4">
    <source>
        <dbReference type="Google" id="ProtNLM"/>
    </source>
</evidence>
<proteinExistence type="predicted"/>
<dbReference type="Proteomes" id="UP001143486">
    <property type="component" value="Unassembled WGS sequence"/>
</dbReference>
<gene>
    <name evidence="2" type="ORF">GCM10017621_21920</name>
</gene>
<dbReference type="EMBL" id="BSFE01000005">
    <property type="protein sequence ID" value="GLK52684.1"/>
    <property type="molecule type" value="Genomic_DNA"/>
</dbReference>
<protein>
    <recommendedName>
        <fullName evidence="4">Type II secretion system (T2SS), protein M subtype b</fullName>
    </recommendedName>
</protein>
<evidence type="ECO:0000313" key="2">
    <source>
        <dbReference type="EMBL" id="GLK52684.1"/>
    </source>
</evidence>
<accession>A0A9W6INC0</accession>
<name>A0A9W6INC0_9PROT</name>
<evidence type="ECO:0000256" key="1">
    <source>
        <dbReference type="SAM" id="Phobius"/>
    </source>
</evidence>
<keyword evidence="3" id="KW-1185">Reference proteome</keyword>
<dbReference type="AlphaFoldDB" id="A0A9W6INC0"/>